<dbReference type="Proteomes" id="UP000249610">
    <property type="component" value="Unassembled WGS sequence"/>
</dbReference>
<dbReference type="PRINTS" id="PR00420">
    <property type="entry name" value="RNGMNOXGNASE"/>
</dbReference>
<evidence type="ECO:0000313" key="3">
    <source>
        <dbReference type="Proteomes" id="UP000249610"/>
    </source>
</evidence>
<evidence type="ECO:0000259" key="1">
    <source>
        <dbReference type="Pfam" id="PF01494"/>
    </source>
</evidence>
<dbReference type="SUPFAM" id="SSF51905">
    <property type="entry name" value="FAD/NAD(P)-binding domain"/>
    <property type="match status" value="1"/>
</dbReference>
<dbReference type="Gene3D" id="3.50.50.60">
    <property type="entry name" value="FAD/NAD(P)-binding domain"/>
    <property type="match status" value="1"/>
</dbReference>
<gene>
    <name evidence="2" type="ORF">LV83_03841</name>
</gene>
<dbReference type="OrthoDB" id="1142316at2"/>
<dbReference type="Pfam" id="PF01494">
    <property type="entry name" value="FAD_binding_3"/>
    <property type="match status" value="1"/>
</dbReference>
<dbReference type="InterPro" id="IPR036188">
    <property type="entry name" value="FAD/NAD-bd_sf"/>
</dbReference>
<dbReference type="InterPro" id="IPR002938">
    <property type="entry name" value="FAD-bd"/>
</dbReference>
<keyword evidence="3" id="KW-1185">Reference proteome</keyword>
<accession>A0A327NZG1</accession>
<name>A0A327NZG1_9BACT</name>
<dbReference type="PANTHER" id="PTHR42685">
    <property type="entry name" value="GERANYLGERANYL DIPHOSPHATE REDUCTASE"/>
    <property type="match status" value="1"/>
</dbReference>
<dbReference type="GO" id="GO:0071949">
    <property type="term" value="F:FAD binding"/>
    <property type="evidence" value="ECO:0007669"/>
    <property type="project" value="InterPro"/>
</dbReference>
<reference evidence="2 3" key="1">
    <citation type="submission" date="2018-06" db="EMBL/GenBank/DDBJ databases">
        <title>Genomic Encyclopedia of Archaeal and Bacterial Type Strains, Phase II (KMG-II): from individual species to whole genera.</title>
        <authorList>
            <person name="Goeker M."/>
        </authorList>
    </citation>
    <scope>NUCLEOTIDE SEQUENCE [LARGE SCALE GENOMIC DNA]</scope>
    <source>
        <strain evidence="2 3">DSM 23446</strain>
    </source>
</reference>
<dbReference type="AlphaFoldDB" id="A0A327NZG1"/>
<comment type="caution">
    <text evidence="2">The sequence shown here is derived from an EMBL/GenBank/DDBJ whole genome shotgun (WGS) entry which is preliminary data.</text>
</comment>
<feature type="domain" description="FAD-binding" evidence="1">
    <location>
        <begin position="6"/>
        <end position="172"/>
    </location>
</feature>
<dbReference type="EMBL" id="QLLK01000015">
    <property type="protein sequence ID" value="RAI84793.1"/>
    <property type="molecule type" value="Genomic_DNA"/>
</dbReference>
<evidence type="ECO:0000313" key="2">
    <source>
        <dbReference type="EMBL" id="RAI84793.1"/>
    </source>
</evidence>
<sequence length="371" mass="42038">MNDRHNTVVIGGGLAGLISTYLLAKAGREVLLVEKKSYPFHRVCGEYLSNEVLDFLQREDLLPSQFELPQINRFLFSDTAGKSVSTPLDLGGFGLSRYVLDDHIYHKVLEKGGAVQTGVQVESVVFDEKENLFRLELADGSQLRAENVIGAFGKRSKLDKTLNRAFIEKRSPYIGVKYHIKTDFDRSTVALYNFKGGYCGLNTIEEGKVNLCYLGDREQLRKYGSIEAMEREVLWKNPSLRPFFTDSEFLFDKPEVINEINFERKKPVENHILMAGDSAGLITPLCGNGMAMAIHAGKLAAEAILEGKSREEIEARYVHSWKSLFERRLWLGRKVQRLFGSYQASILTRKLIQHVPFISDQIIKNTHGKPF</sequence>
<organism evidence="2 3">
    <name type="scientific">Algoriphagus yeomjeoni</name>
    <dbReference type="NCBI Taxonomy" id="291403"/>
    <lineage>
        <taxon>Bacteria</taxon>
        <taxon>Pseudomonadati</taxon>
        <taxon>Bacteroidota</taxon>
        <taxon>Cytophagia</taxon>
        <taxon>Cytophagales</taxon>
        <taxon>Cyclobacteriaceae</taxon>
        <taxon>Algoriphagus</taxon>
    </lineage>
</organism>
<dbReference type="RefSeq" id="WP_111613157.1">
    <property type="nucleotide sequence ID" value="NZ_QLLK01000015.1"/>
</dbReference>
<dbReference type="PANTHER" id="PTHR42685:SF22">
    <property type="entry name" value="CONDITIONED MEDIUM FACTOR RECEPTOR 1"/>
    <property type="match status" value="1"/>
</dbReference>
<dbReference type="InterPro" id="IPR050407">
    <property type="entry name" value="Geranylgeranyl_reductase"/>
</dbReference>
<protein>
    <submittedName>
        <fullName evidence="2">Flavin-dependent dehydrogenase</fullName>
    </submittedName>
</protein>
<proteinExistence type="predicted"/>